<evidence type="ECO:0000256" key="9">
    <source>
        <dbReference type="SAM" id="MobiDB-lite"/>
    </source>
</evidence>
<dbReference type="GO" id="GO:0007219">
    <property type="term" value="P:Notch signaling pathway"/>
    <property type="evidence" value="ECO:0007669"/>
    <property type="project" value="InterPro"/>
</dbReference>
<dbReference type="FunFam" id="3.30.390.130:FF:000001">
    <property type="entry name" value="Probable E3 ubiquitin-protein ligase DTX3"/>
    <property type="match status" value="1"/>
</dbReference>
<evidence type="ECO:0000256" key="1">
    <source>
        <dbReference type="ARBA" id="ARBA00000900"/>
    </source>
</evidence>
<evidence type="ECO:0000256" key="8">
    <source>
        <dbReference type="RuleBase" id="RU367105"/>
    </source>
</evidence>
<name>A0A8B9KEZ0_ASTMX</name>
<feature type="region of interest" description="Disordered" evidence="9">
    <location>
        <begin position="198"/>
        <end position="224"/>
    </location>
</feature>
<keyword evidence="7 8" id="KW-0862">Zinc</keyword>
<evidence type="ECO:0000256" key="3">
    <source>
        <dbReference type="ARBA" id="ARBA00009413"/>
    </source>
</evidence>
<sequence length="507" mass="57262">MFVSSCIDLDRWSQEVQTELRKRMGKYQTGNKLSFSGSLVEVERFYKEVCEIIGGSEAEMDTDAVRNDPSVEIPQNSGPSGAPPALISHLHHYWYFSHAYKKEINQIQDKFGVKIDAEVSVSVTAEDQTRPNSVRKAEDKLMDLYQTSTTSLQSVLIPKTQLDSDTVKNVVRNIQSDQAKMALMMSVDGCMLSGPKNTVSGVQSRLNSEESGEVASRQTSRTSELKTDPILMNETHWRLMKKRFEKHLLNIEQKYGVRFCDEHSHGSAKVTIQSRENQAVNHESHALKDFMQLYLEVVLSAVSVPEQERTVVEALERHRLVGVEDKNAEQSDPAYQSMDRDPGFDDEPKKLFNTEYLPFQKQPEKSYGMLTGNQPEGEMKYSTLRYDLPGYPRCGTIEIIYDIPSGILTDEHPNPGHPYSGITCRAYLPDSPEGRQVLHLLIRAFDQRLIFTVGTSTTTGAQNTVIWNDIHHKTNTTGGPEGNGYPDSNYMKRVKEELKAKGIEFPV</sequence>
<dbReference type="GO" id="GO:0061630">
    <property type="term" value="F:ubiquitin protein ligase activity"/>
    <property type="evidence" value="ECO:0007669"/>
    <property type="project" value="UniProtKB-UniRule"/>
</dbReference>
<evidence type="ECO:0000313" key="12">
    <source>
        <dbReference type="Proteomes" id="UP000694621"/>
    </source>
</evidence>
<evidence type="ECO:0000313" key="11">
    <source>
        <dbReference type="Ensembl" id="ENSAMXP00005036019.1"/>
    </source>
</evidence>
<comment type="similarity">
    <text evidence="3 8">Belongs to the Deltex family.</text>
</comment>
<accession>A0A8B9KEZ0</accession>
<dbReference type="GO" id="GO:0016567">
    <property type="term" value="P:protein ubiquitination"/>
    <property type="evidence" value="ECO:0007669"/>
    <property type="project" value="UniProtKB-UniRule"/>
</dbReference>
<keyword evidence="8" id="KW-0963">Cytoplasm</keyword>
<dbReference type="OMA" id="ILMNETH"/>
<keyword evidence="6 8" id="KW-0863">Zinc-finger</keyword>
<dbReference type="PANTHER" id="PTHR12622">
    <property type="entry name" value="DELTEX-RELATED"/>
    <property type="match status" value="1"/>
</dbReference>
<dbReference type="AlphaFoldDB" id="A0A8B9KEZ0"/>
<evidence type="ECO:0000256" key="7">
    <source>
        <dbReference type="ARBA" id="ARBA00022833"/>
    </source>
</evidence>
<reference evidence="11" key="1">
    <citation type="submission" date="2025-08" db="UniProtKB">
        <authorList>
            <consortium name="Ensembl"/>
        </authorList>
    </citation>
    <scope>IDENTIFICATION</scope>
</reference>
<keyword evidence="4 8" id="KW-0808">Transferase</keyword>
<protein>
    <recommendedName>
        <fullName evidence="8">E3 ubiquitin-protein ligase</fullName>
        <ecNumber evidence="8">2.3.2.27</ecNumber>
    </recommendedName>
</protein>
<dbReference type="CDD" id="cd09633">
    <property type="entry name" value="Deltex_C"/>
    <property type="match status" value="1"/>
</dbReference>
<dbReference type="Ensembl" id="ENSAMXT00005039276.1">
    <property type="protein sequence ID" value="ENSAMXP00005036019.1"/>
    <property type="gene ID" value="ENSAMXG00005017239.1"/>
</dbReference>
<comment type="pathway">
    <text evidence="2 8">Protein modification; protein ubiquitination.</text>
</comment>
<dbReference type="UniPathway" id="UPA00143"/>
<organism evidence="11 12">
    <name type="scientific">Astyanax mexicanus</name>
    <name type="common">Blind cave fish</name>
    <name type="synonym">Astyanax fasciatus mexicanus</name>
    <dbReference type="NCBI Taxonomy" id="7994"/>
    <lineage>
        <taxon>Eukaryota</taxon>
        <taxon>Metazoa</taxon>
        <taxon>Chordata</taxon>
        <taxon>Craniata</taxon>
        <taxon>Vertebrata</taxon>
        <taxon>Euteleostomi</taxon>
        <taxon>Actinopterygii</taxon>
        <taxon>Neopterygii</taxon>
        <taxon>Teleostei</taxon>
        <taxon>Ostariophysi</taxon>
        <taxon>Characiformes</taxon>
        <taxon>Characoidei</taxon>
        <taxon>Acestrorhamphidae</taxon>
        <taxon>Acestrorhamphinae</taxon>
        <taxon>Astyanax</taxon>
    </lineage>
</organism>
<dbReference type="EC" id="2.3.2.27" evidence="8"/>
<evidence type="ECO:0000256" key="4">
    <source>
        <dbReference type="ARBA" id="ARBA00022679"/>
    </source>
</evidence>
<dbReference type="InterPro" id="IPR039396">
    <property type="entry name" value="Deltex_C"/>
</dbReference>
<comment type="subcellular location">
    <subcellularLocation>
        <location evidence="8">Cytoplasm</location>
    </subcellularLocation>
</comment>
<dbReference type="Gene3D" id="3.30.390.130">
    <property type="match status" value="1"/>
</dbReference>
<feature type="region of interest" description="Disordered" evidence="9">
    <location>
        <begin position="326"/>
        <end position="347"/>
    </location>
</feature>
<dbReference type="InterPro" id="IPR039399">
    <property type="entry name" value="Deltex_C_sf"/>
</dbReference>
<feature type="domain" description="Deltex C-terminal" evidence="10">
    <location>
        <begin position="371"/>
        <end position="503"/>
    </location>
</feature>
<keyword evidence="5 8" id="KW-0479">Metal-binding</keyword>
<evidence type="ECO:0000256" key="5">
    <source>
        <dbReference type="ARBA" id="ARBA00022723"/>
    </source>
</evidence>
<evidence type="ECO:0000259" key="10">
    <source>
        <dbReference type="Pfam" id="PF18102"/>
    </source>
</evidence>
<evidence type="ECO:0000256" key="6">
    <source>
        <dbReference type="ARBA" id="ARBA00022771"/>
    </source>
</evidence>
<comment type="catalytic activity">
    <reaction evidence="1 8">
        <text>S-ubiquitinyl-[E2 ubiquitin-conjugating enzyme]-L-cysteine + [acceptor protein]-L-lysine = [E2 ubiquitin-conjugating enzyme]-L-cysteine + N(6)-ubiquitinyl-[acceptor protein]-L-lysine.</text>
        <dbReference type="EC" id="2.3.2.27"/>
    </reaction>
</comment>
<dbReference type="Proteomes" id="UP000694621">
    <property type="component" value="Unplaced"/>
</dbReference>
<dbReference type="GO" id="GO:0008270">
    <property type="term" value="F:zinc ion binding"/>
    <property type="evidence" value="ECO:0007669"/>
    <property type="project" value="UniProtKB-KW"/>
</dbReference>
<proteinExistence type="inferred from homology"/>
<dbReference type="GO" id="GO:0005737">
    <property type="term" value="C:cytoplasm"/>
    <property type="evidence" value="ECO:0007669"/>
    <property type="project" value="UniProtKB-SubCell"/>
</dbReference>
<dbReference type="Pfam" id="PF18102">
    <property type="entry name" value="DTC"/>
    <property type="match status" value="1"/>
</dbReference>
<evidence type="ECO:0000256" key="2">
    <source>
        <dbReference type="ARBA" id="ARBA00004906"/>
    </source>
</evidence>
<dbReference type="InterPro" id="IPR039398">
    <property type="entry name" value="Deltex_fam"/>
</dbReference>
<feature type="compositionally biased region" description="Basic and acidic residues" evidence="9">
    <location>
        <begin position="338"/>
        <end position="347"/>
    </location>
</feature>